<accession>A0A0E0H0M6</accession>
<feature type="region of interest" description="Disordered" evidence="1">
    <location>
        <begin position="1"/>
        <end position="104"/>
    </location>
</feature>
<dbReference type="AlphaFoldDB" id="A0A0E0H0M6"/>
<reference evidence="2" key="1">
    <citation type="submission" date="2015-04" db="UniProtKB">
        <authorList>
            <consortium name="EnsemblPlants"/>
        </authorList>
    </citation>
    <scope>IDENTIFICATION</scope>
    <source>
        <strain evidence="2">SL10</strain>
    </source>
</reference>
<dbReference type="Gramene" id="ONIVA04G10290.1">
    <property type="protein sequence ID" value="ONIVA04G10290.1"/>
    <property type="gene ID" value="ONIVA04G10290"/>
</dbReference>
<keyword evidence="3" id="KW-1185">Reference proteome</keyword>
<evidence type="ECO:0000313" key="2">
    <source>
        <dbReference type="EnsemblPlants" id="ONIVA04G10290.1"/>
    </source>
</evidence>
<evidence type="ECO:0000256" key="1">
    <source>
        <dbReference type="SAM" id="MobiDB-lite"/>
    </source>
</evidence>
<dbReference type="HOGENOM" id="CLU_2254483_0_0_1"/>
<dbReference type="EnsemblPlants" id="ONIVA04G10290.1">
    <property type="protein sequence ID" value="ONIVA04G10290.1"/>
    <property type="gene ID" value="ONIVA04G10290"/>
</dbReference>
<protein>
    <submittedName>
        <fullName evidence="2">Uncharacterized protein</fullName>
    </submittedName>
</protein>
<name>A0A0E0H0M6_ORYNI</name>
<organism evidence="2">
    <name type="scientific">Oryza nivara</name>
    <name type="common">Indian wild rice</name>
    <name type="synonym">Oryza sativa f. spontanea</name>
    <dbReference type="NCBI Taxonomy" id="4536"/>
    <lineage>
        <taxon>Eukaryota</taxon>
        <taxon>Viridiplantae</taxon>
        <taxon>Streptophyta</taxon>
        <taxon>Embryophyta</taxon>
        <taxon>Tracheophyta</taxon>
        <taxon>Spermatophyta</taxon>
        <taxon>Magnoliopsida</taxon>
        <taxon>Liliopsida</taxon>
        <taxon>Poales</taxon>
        <taxon>Poaceae</taxon>
        <taxon>BOP clade</taxon>
        <taxon>Oryzoideae</taxon>
        <taxon>Oryzeae</taxon>
        <taxon>Oryzinae</taxon>
        <taxon>Oryza</taxon>
    </lineage>
</organism>
<evidence type="ECO:0000313" key="3">
    <source>
        <dbReference type="Proteomes" id="UP000006591"/>
    </source>
</evidence>
<sequence length="104" mass="10921">MTISINPSRPRRHILIPSSTSSLSELAGGEPGRRWQGPNSSAEPPLHKEDRARPTMAWPEAETTGQRATDLAPLWPDLAPSPADLASAVGDAAASGTREDGEAA</sequence>
<reference evidence="2" key="2">
    <citation type="submission" date="2018-04" db="EMBL/GenBank/DDBJ databases">
        <title>OnivRS2 (Oryza nivara Reference Sequence Version 2).</title>
        <authorList>
            <person name="Zhang J."/>
            <person name="Kudrna D."/>
            <person name="Lee S."/>
            <person name="Talag J."/>
            <person name="Rajasekar S."/>
            <person name="Welchert J."/>
            <person name="Hsing Y.-I."/>
            <person name="Wing R.A."/>
        </authorList>
    </citation>
    <scope>NUCLEOTIDE SEQUENCE [LARGE SCALE GENOMIC DNA]</scope>
    <source>
        <strain evidence="2">SL10</strain>
    </source>
</reference>
<feature type="compositionally biased region" description="Low complexity" evidence="1">
    <location>
        <begin position="83"/>
        <end position="96"/>
    </location>
</feature>
<dbReference type="Proteomes" id="UP000006591">
    <property type="component" value="Chromosome 4"/>
</dbReference>
<proteinExistence type="predicted"/>